<evidence type="ECO:0000313" key="4">
    <source>
        <dbReference type="Proteomes" id="UP000700596"/>
    </source>
</evidence>
<name>A0A9P9J2B0_9PLEO</name>
<dbReference type="InterPro" id="IPR037238">
    <property type="entry name" value="YbiA-like_sf"/>
</dbReference>
<comment type="caution">
    <text evidence="3">The sequence shown here is derived from an EMBL/GenBank/DDBJ whole genome shotgun (WGS) entry which is preliminary data.</text>
</comment>
<feature type="compositionally biased region" description="Polar residues" evidence="1">
    <location>
        <begin position="13"/>
        <end position="34"/>
    </location>
</feature>
<feature type="compositionally biased region" description="Basic residues" evidence="1">
    <location>
        <begin position="1"/>
        <end position="12"/>
    </location>
</feature>
<dbReference type="CDD" id="cd15457">
    <property type="entry name" value="NADAR"/>
    <property type="match status" value="1"/>
</dbReference>
<organism evidence="3 4">
    <name type="scientific">Dendryphion nanum</name>
    <dbReference type="NCBI Taxonomy" id="256645"/>
    <lineage>
        <taxon>Eukaryota</taxon>
        <taxon>Fungi</taxon>
        <taxon>Dikarya</taxon>
        <taxon>Ascomycota</taxon>
        <taxon>Pezizomycotina</taxon>
        <taxon>Dothideomycetes</taxon>
        <taxon>Pleosporomycetidae</taxon>
        <taxon>Pleosporales</taxon>
        <taxon>Torulaceae</taxon>
        <taxon>Dendryphion</taxon>
    </lineage>
</organism>
<evidence type="ECO:0000313" key="3">
    <source>
        <dbReference type="EMBL" id="KAH7138784.1"/>
    </source>
</evidence>
<dbReference type="EMBL" id="JAGMWT010000001">
    <property type="protein sequence ID" value="KAH7138784.1"/>
    <property type="molecule type" value="Genomic_DNA"/>
</dbReference>
<dbReference type="NCBIfam" id="TIGR02464">
    <property type="entry name" value="ribofla_fusion"/>
    <property type="match status" value="1"/>
</dbReference>
<dbReference type="SUPFAM" id="SSF143990">
    <property type="entry name" value="YbiA-like"/>
    <property type="match status" value="1"/>
</dbReference>
<reference evidence="3" key="1">
    <citation type="journal article" date="2021" name="Nat. Commun.">
        <title>Genetic determinants of endophytism in the Arabidopsis root mycobiome.</title>
        <authorList>
            <person name="Mesny F."/>
            <person name="Miyauchi S."/>
            <person name="Thiergart T."/>
            <person name="Pickel B."/>
            <person name="Atanasova L."/>
            <person name="Karlsson M."/>
            <person name="Huettel B."/>
            <person name="Barry K.W."/>
            <person name="Haridas S."/>
            <person name="Chen C."/>
            <person name="Bauer D."/>
            <person name="Andreopoulos W."/>
            <person name="Pangilinan J."/>
            <person name="LaButti K."/>
            <person name="Riley R."/>
            <person name="Lipzen A."/>
            <person name="Clum A."/>
            <person name="Drula E."/>
            <person name="Henrissat B."/>
            <person name="Kohler A."/>
            <person name="Grigoriev I.V."/>
            <person name="Martin F.M."/>
            <person name="Hacquard S."/>
        </authorList>
    </citation>
    <scope>NUCLEOTIDE SEQUENCE</scope>
    <source>
        <strain evidence="3">MPI-CAGE-CH-0243</strain>
    </source>
</reference>
<evidence type="ECO:0000256" key="1">
    <source>
        <dbReference type="SAM" id="MobiDB-lite"/>
    </source>
</evidence>
<accession>A0A9P9J2B0</accession>
<dbReference type="Proteomes" id="UP000700596">
    <property type="component" value="Unassembled WGS sequence"/>
</dbReference>
<dbReference type="OrthoDB" id="206452at2759"/>
<dbReference type="Pfam" id="PF08719">
    <property type="entry name" value="NADAR"/>
    <property type="match status" value="1"/>
</dbReference>
<proteinExistence type="predicted"/>
<dbReference type="Gene3D" id="1.10.357.40">
    <property type="entry name" value="YbiA-like"/>
    <property type="match status" value="1"/>
</dbReference>
<feature type="domain" description="NADAR" evidence="2">
    <location>
        <begin position="76"/>
        <end position="230"/>
    </location>
</feature>
<evidence type="ECO:0000259" key="2">
    <source>
        <dbReference type="Pfam" id="PF08719"/>
    </source>
</evidence>
<sequence length="245" mass="27800">MPPKTRPPHKITKTPTRASSRTSTIKSSNASSYAALTKAIASKTPHKSPSPPKTGTEPENETEPAANTKDPSAPVYFWRPHDFNGYLGQWYKSEWEHEGDTYLTAEMWMMVGKARLFGDEKIAQAMLATPNPKTCKSLGRQVANFDDKVWNRERERIVEEGNYLKFTKSNEAAELRRLLLETGERELVEASPMDRIWGVGFGEKNAGKNRHRWGLNLLGVVLMRVRERLREEGGKEGKNEEEGRE</sequence>
<dbReference type="AlphaFoldDB" id="A0A9P9J2B0"/>
<dbReference type="InterPro" id="IPR012816">
    <property type="entry name" value="NADAR"/>
</dbReference>
<protein>
    <recommendedName>
        <fullName evidence="2">NADAR domain-containing protein</fullName>
    </recommendedName>
</protein>
<feature type="region of interest" description="Disordered" evidence="1">
    <location>
        <begin position="1"/>
        <end position="74"/>
    </location>
</feature>
<gene>
    <name evidence="3" type="ORF">B0J11DRAFT_423079</name>
</gene>
<keyword evidence="4" id="KW-1185">Reference proteome</keyword>